<dbReference type="InterPro" id="IPR039375">
    <property type="entry name" value="NodN-like"/>
</dbReference>
<dbReference type="InterPro" id="IPR002539">
    <property type="entry name" value="MaoC-like_dom"/>
</dbReference>
<protein>
    <submittedName>
        <fullName evidence="3">MaoC family dehydratase</fullName>
    </submittedName>
</protein>
<name>A0ABS5TY72_9CELL</name>
<dbReference type="PANTHER" id="PTHR42993">
    <property type="entry name" value="MAOC-LIKE DEHYDRATASE DOMAIN-CONTAINING PROTEIN"/>
    <property type="match status" value="1"/>
</dbReference>
<dbReference type="SUPFAM" id="SSF54637">
    <property type="entry name" value="Thioesterase/thiol ester dehydrase-isomerase"/>
    <property type="match status" value="1"/>
</dbReference>
<evidence type="ECO:0000256" key="1">
    <source>
        <dbReference type="ARBA" id="ARBA00005254"/>
    </source>
</evidence>
<dbReference type="PANTHER" id="PTHR42993:SF1">
    <property type="entry name" value="MAOC-LIKE DEHYDRATASE DOMAIN-CONTAINING PROTEIN"/>
    <property type="match status" value="1"/>
</dbReference>
<dbReference type="CDD" id="cd03450">
    <property type="entry name" value="NodN"/>
    <property type="match status" value="1"/>
</dbReference>
<comment type="caution">
    <text evidence="3">The sequence shown here is derived from an EMBL/GenBank/DDBJ whole genome shotgun (WGS) entry which is preliminary data.</text>
</comment>
<evidence type="ECO:0000313" key="3">
    <source>
        <dbReference type="EMBL" id="MBT0994056.1"/>
    </source>
</evidence>
<sequence>MIAAPSVAALPDVVGRSATGHWFTVSQDRIDQFADATADHQWIHVDPVRAAAGPFGATVAHGFLTLSLVPALTDGLLAVEGAAMVVNYGLDKVRFVSPVRAGSRVRATTTVVGVEPTPAGTRVLSDVVVDLEGADKPAVVARTITLVVPAPPPPAGPAR</sequence>
<evidence type="ECO:0000313" key="4">
    <source>
        <dbReference type="Proteomes" id="UP000722125"/>
    </source>
</evidence>
<comment type="similarity">
    <text evidence="1">Belongs to the enoyl-CoA hydratase/isomerase family.</text>
</comment>
<dbReference type="Gene3D" id="3.10.129.10">
    <property type="entry name" value="Hotdog Thioesterase"/>
    <property type="match status" value="1"/>
</dbReference>
<dbReference type="Pfam" id="PF01575">
    <property type="entry name" value="MaoC_dehydratas"/>
    <property type="match status" value="1"/>
</dbReference>
<proteinExistence type="inferred from homology"/>
<organism evidence="3 4">
    <name type="scientific">Cellulomonas fulva</name>
    <dbReference type="NCBI Taxonomy" id="2835530"/>
    <lineage>
        <taxon>Bacteria</taxon>
        <taxon>Bacillati</taxon>
        <taxon>Actinomycetota</taxon>
        <taxon>Actinomycetes</taxon>
        <taxon>Micrococcales</taxon>
        <taxon>Cellulomonadaceae</taxon>
        <taxon>Cellulomonas</taxon>
    </lineage>
</organism>
<evidence type="ECO:0000259" key="2">
    <source>
        <dbReference type="Pfam" id="PF01575"/>
    </source>
</evidence>
<reference evidence="3 4" key="1">
    <citation type="submission" date="2021-05" db="EMBL/GenBank/DDBJ databases">
        <title>Description of Cellulomonas sp. DKR-3 sp. nov.</title>
        <authorList>
            <person name="Dahal R.H."/>
            <person name="Chaudhary D.K."/>
        </authorList>
    </citation>
    <scope>NUCLEOTIDE SEQUENCE [LARGE SCALE GENOMIC DNA]</scope>
    <source>
        <strain evidence="3 4">DKR-3</strain>
    </source>
</reference>
<dbReference type="InterPro" id="IPR029069">
    <property type="entry name" value="HotDog_dom_sf"/>
</dbReference>
<keyword evidence="4" id="KW-1185">Reference proteome</keyword>
<accession>A0ABS5TY72</accession>
<gene>
    <name evidence="3" type="ORF">KIN34_07120</name>
</gene>
<feature type="domain" description="MaoC-like" evidence="2">
    <location>
        <begin position="21"/>
        <end position="116"/>
    </location>
</feature>
<dbReference type="Proteomes" id="UP000722125">
    <property type="component" value="Unassembled WGS sequence"/>
</dbReference>
<dbReference type="EMBL" id="JAHBOH010000001">
    <property type="protein sequence ID" value="MBT0994056.1"/>
    <property type="molecule type" value="Genomic_DNA"/>
</dbReference>